<dbReference type="Proteomes" id="UP000320806">
    <property type="component" value="Unassembled WGS sequence"/>
</dbReference>
<comment type="caution">
    <text evidence="1">The sequence shown here is derived from an EMBL/GenBank/DDBJ whole genome shotgun (WGS) entry which is preliminary data.</text>
</comment>
<dbReference type="EMBL" id="VFMO01000001">
    <property type="protein sequence ID" value="TQJ13273.1"/>
    <property type="molecule type" value="Genomic_DNA"/>
</dbReference>
<name>A0A542ED62_9MICO</name>
<organism evidence="1 2">
    <name type="scientific">Yimella lutea</name>
    <dbReference type="NCBI Taxonomy" id="587872"/>
    <lineage>
        <taxon>Bacteria</taxon>
        <taxon>Bacillati</taxon>
        <taxon>Actinomycetota</taxon>
        <taxon>Actinomycetes</taxon>
        <taxon>Micrococcales</taxon>
        <taxon>Dermacoccaceae</taxon>
        <taxon>Yimella</taxon>
    </lineage>
</organism>
<protein>
    <submittedName>
        <fullName evidence="1">Uncharacterized protein</fullName>
    </submittedName>
</protein>
<sequence>MGKRGSGPDFIEALARGLEVIQALGDAHDTKGAARRPEP</sequence>
<evidence type="ECO:0000313" key="1">
    <source>
        <dbReference type="EMBL" id="TQJ13273.1"/>
    </source>
</evidence>
<keyword evidence="2" id="KW-1185">Reference proteome</keyword>
<gene>
    <name evidence="1" type="ORF">FB459_0679</name>
</gene>
<dbReference type="AlphaFoldDB" id="A0A542ED62"/>
<reference evidence="1 2" key="1">
    <citation type="submission" date="2019-06" db="EMBL/GenBank/DDBJ databases">
        <title>Sequencing the genomes of 1000 actinobacteria strains.</title>
        <authorList>
            <person name="Klenk H.-P."/>
        </authorList>
    </citation>
    <scope>NUCLEOTIDE SEQUENCE [LARGE SCALE GENOMIC DNA]</scope>
    <source>
        <strain evidence="1 2">DSM 19828</strain>
    </source>
</reference>
<evidence type="ECO:0000313" key="2">
    <source>
        <dbReference type="Proteomes" id="UP000320806"/>
    </source>
</evidence>
<proteinExistence type="predicted"/>
<accession>A0A542ED62</accession>